<evidence type="ECO:0000313" key="2">
    <source>
        <dbReference type="Proteomes" id="UP000018566"/>
    </source>
</evidence>
<organism evidence="1 2">
    <name type="scientific">Bacillus thuringiensis YBT-1518</name>
    <dbReference type="NCBI Taxonomy" id="529122"/>
    <lineage>
        <taxon>Bacteria</taxon>
        <taxon>Bacillati</taxon>
        <taxon>Bacillota</taxon>
        <taxon>Bacilli</taxon>
        <taxon>Bacillales</taxon>
        <taxon>Bacillaceae</taxon>
        <taxon>Bacillus</taxon>
        <taxon>Bacillus cereus group</taxon>
    </lineage>
</organism>
<protein>
    <submittedName>
        <fullName evidence="1">Xre family transcriptional regulator</fullName>
    </submittedName>
</protein>
<dbReference type="KEGG" id="bthu:YBT1518_05920"/>
<accession>A0A9W3KAK4</accession>
<dbReference type="Proteomes" id="UP000018566">
    <property type="component" value="Chromosome"/>
</dbReference>
<name>A0A9W3KAK4_BACTU</name>
<dbReference type="AlphaFoldDB" id="A0A9W3KAK4"/>
<proteinExistence type="predicted"/>
<dbReference type="EMBL" id="CP005935">
    <property type="protein sequence ID" value="AHA70386.1"/>
    <property type="molecule type" value="Genomic_DNA"/>
</dbReference>
<evidence type="ECO:0000313" key="1">
    <source>
        <dbReference type="EMBL" id="AHA70386.1"/>
    </source>
</evidence>
<gene>
    <name evidence="1" type="ORF">YBT1518_05920</name>
</gene>
<reference evidence="1 2" key="1">
    <citation type="submission" date="2013-05" db="EMBL/GenBank/DDBJ databases">
        <title>Complete genome sequence of Bacillus thuringiensis YBT-1518, a typical strain with high toxicity to nematode.</title>
        <authorList>
            <person name="Wang P."/>
            <person name="Zhang C."/>
            <person name="Guo M."/>
            <person name="Guo S."/>
            <person name="Zhu Y."/>
            <person name="Zheng J."/>
            <person name="Zhu L."/>
            <person name="Ruan L."/>
            <person name="Peng D."/>
            <person name="Sun M."/>
        </authorList>
    </citation>
    <scope>NUCLEOTIDE SEQUENCE [LARGE SCALE GENOMIC DNA]</scope>
    <source>
        <strain evidence="1 2">YBT-1518</strain>
    </source>
</reference>
<sequence>MSFFVHKKISPSYRNDKPFKTIIATILILHYIKVREYHTNKVLNSRWGKWNLTIWVLPLKNLELKKIYHNPTYVTEYVHKVKLVRSKKV</sequence>